<proteinExistence type="predicted"/>
<name>A0A081CN48_PSEA2</name>
<accession>A0A081CN48</accession>
<protein>
    <submittedName>
        <fullName evidence="1">Uncharacterized protein</fullName>
    </submittedName>
</protein>
<dbReference type="HOGENOM" id="CLU_637767_0_0_1"/>
<sequence length="430" mass="46391">MRTARALAHRLAKAQAAGACHLHRGSAHSIDDALTRYRIMSRRCCRAADRKGLQGSPSAHNTQFDVRNGGSAQRHVRTEAHSCKSSTRCSNVQGSTKTPCYSPRERGFKDTERASKLGPSVQRRSATGMLWFSSRTRTRLALLFADCASASKSSARTATYHKSTHAFPDVRQANRDGEKSESSRCALVVLLAFDNWSFSSRSCRSRRASQRTRTGWRSIYDGAVPSISGSAQSIKGSSVATFSTTPDFRGAAAETLTMSLEKKGRPEIVATREPAARVGTTRSPLREILAVTSAKAPSSTLHGAVHGAGTAEALRPPSFSLSRTHWPSPCNLVLARAALALPHTLLAAFPPPRKLPKLGPDAAPQLRWLGTPPANAAFGHDRRLSRLLMICMIFFPLRQALDDAAARSTPCACLSRALLSTRAANTLVPA</sequence>
<evidence type="ECO:0000313" key="2">
    <source>
        <dbReference type="Proteomes" id="UP000053758"/>
    </source>
</evidence>
<keyword evidence="2" id="KW-1185">Reference proteome</keyword>
<evidence type="ECO:0000313" key="1">
    <source>
        <dbReference type="EMBL" id="GAK68094.1"/>
    </source>
</evidence>
<dbReference type="AlphaFoldDB" id="A0A081CN48"/>
<gene>
    <name evidence="1" type="ORF">PAN0_038c6327</name>
</gene>
<dbReference type="RefSeq" id="XP_014653715.1">
    <property type="nucleotide sequence ID" value="XM_014798229.1"/>
</dbReference>
<reference evidence="1" key="1">
    <citation type="submission" date="2014-07" db="EMBL/GenBank/DDBJ databases">
        <title>Draft genome sequence of the yeast Pseudozyma antarctica JCM 10317 known as a producer of lipase B which used in a wide range of industrial applications.</title>
        <authorList>
            <person name="Morita T."/>
            <person name="Saika A."/>
            <person name="Koike H."/>
        </authorList>
    </citation>
    <scope>NUCLEOTIDE SEQUENCE</scope>
    <source>
        <strain evidence="1">JCM 10317</strain>
    </source>
</reference>
<dbReference type="Proteomes" id="UP000053758">
    <property type="component" value="Unassembled WGS sequence"/>
</dbReference>
<dbReference type="GeneID" id="26307135"/>
<organism evidence="1">
    <name type="scientific">Pseudozyma antarctica</name>
    <name type="common">Yeast</name>
    <name type="synonym">Candida antarctica</name>
    <dbReference type="NCBI Taxonomy" id="84753"/>
    <lineage>
        <taxon>Eukaryota</taxon>
        <taxon>Fungi</taxon>
        <taxon>Dikarya</taxon>
        <taxon>Basidiomycota</taxon>
        <taxon>Ustilaginomycotina</taxon>
        <taxon>Ustilaginomycetes</taxon>
        <taxon>Ustilaginales</taxon>
        <taxon>Ustilaginaceae</taxon>
        <taxon>Moesziomyces</taxon>
    </lineage>
</organism>
<dbReference type="EMBL" id="DF830105">
    <property type="protein sequence ID" value="GAK68094.1"/>
    <property type="molecule type" value="Genomic_DNA"/>
</dbReference>